<evidence type="ECO:0000313" key="2">
    <source>
        <dbReference type="Proteomes" id="UP001589568"/>
    </source>
</evidence>
<dbReference type="RefSeq" id="WP_364379066.1">
    <property type="nucleotide sequence ID" value="NZ_JBHMCF010000008.1"/>
</dbReference>
<sequence>MHAPDLLIQQVAAVLVHSGVPPAELHLEEEEAFSCAPSRPRPPRLLAALLLTRHRSIMDVLHWSDWRRRHQTTARRCHYQRRSQP</sequence>
<accession>A0ABV5NHR2</accession>
<proteinExistence type="predicted"/>
<protein>
    <submittedName>
        <fullName evidence="1">Uncharacterized protein</fullName>
    </submittedName>
</protein>
<name>A0ABV5NHR2_9ACTN</name>
<dbReference type="EMBL" id="JBHMCF010000008">
    <property type="protein sequence ID" value="MFB9469792.1"/>
    <property type="molecule type" value="Genomic_DNA"/>
</dbReference>
<evidence type="ECO:0000313" key="1">
    <source>
        <dbReference type="EMBL" id="MFB9469792.1"/>
    </source>
</evidence>
<reference evidence="1 2" key="1">
    <citation type="submission" date="2024-09" db="EMBL/GenBank/DDBJ databases">
        <authorList>
            <person name="Sun Q."/>
            <person name="Mori K."/>
        </authorList>
    </citation>
    <scope>NUCLEOTIDE SEQUENCE [LARGE SCALE GENOMIC DNA]</scope>
    <source>
        <strain evidence="1 2">JCM 3324</strain>
    </source>
</reference>
<organism evidence="1 2">
    <name type="scientific">Nonomuraea salmonea</name>
    <dbReference type="NCBI Taxonomy" id="46181"/>
    <lineage>
        <taxon>Bacteria</taxon>
        <taxon>Bacillati</taxon>
        <taxon>Actinomycetota</taxon>
        <taxon>Actinomycetes</taxon>
        <taxon>Streptosporangiales</taxon>
        <taxon>Streptosporangiaceae</taxon>
        <taxon>Nonomuraea</taxon>
    </lineage>
</organism>
<comment type="caution">
    <text evidence="1">The sequence shown here is derived from an EMBL/GenBank/DDBJ whole genome shotgun (WGS) entry which is preliminary data.</text>
</comment>
<keyword evidence="2" id="KW-1185">Reference proteome</keyword>
<dbReference type="Proteomes" id="UP001589568">
    <property type="component" value="Unassembled WGS sequence"/>
</dbReference>
<gene>
    <name evidence="1" type="ORF">ACFFR3_09780</name>
</gene>